<dbReference type="CDD" id="cd17321">
    <property type="entry name" value="MFS_MMR_MDR_like"/>
    <property type="match status" value="1"/>
</dbReference>
<evidence type="ECO:0000259" key="9">
    <source>
        <dbReference type="PROSITE" id="PS50850"/>
    </source>
</evidence>
<feature type="transmembrane region" description="Helical" evidence="8">
    <location>
        <begin position="306"/>
        <end position="324"/>
    </location>
</feature>
<keyword evidence="4" id="KW-1003">Cell membrane</keyword>
<proteinExistence type="inferred from homology"/>
<keyword evidence="11" id="KW-1185">Reference proteome</keyword>
<dbReference type="Gene3D" id="1.20.1720.10">
    <property type="entry name" value="Multidrug resistance protein D"/>
    <property type="match status" value="1"/>
</dbReference>
<feature type="transmembrane region" description="Helical" evidence="8">
    <location>
        <begin position="109"/>
        <end position="131"/>
    </location>
</feature>
<comment type="caution">
    <text evidence="10">The sequence shown here is derived from an EMBL/GenBank/DDBJ whole genome shotgun (WGS) entry which is preliminary data.</text>
</comment>
<reference evidence="10" key="1">
    <citation type="submission" date="2022-03" db="EMBL/GenBank/DDBJ databases">
        <title>Draft Genome Sequence of Firmicute Strain S0AB, a Heterotrophic Iron/Sulfur-Oxidizing Extreme Acidophile.</title>
        <authorList>
            <person name="Vergara E."/>
            <person name="Pakostova E."/>
            <person name="Johnson D.B."/>
            <person name="Holmes D.S."/>
        </authorList>
    </citation>
    <scope>NUCLEOTIDE SEQUENCE</scope>
    <source>
        <strain evidence="10">S0AB</strain>
    </source>
</reference>
<keyword evidence="6 8" id="KW-1133">Transmembrane helix</keyword>
<keyword evidence="5 8" id="KW-0812">Transmembrane</keyword>
<keyword evidence="7 8" id="KW-0472">Membrane</keyword>
<name>A0A9X2AAZ6_9BACL</name>
<dbReference type="PANTHER" id="PTHR42718">
    <property type="entry name" value="MAJOR FACILITATOR SUPERFAMILY MULTIDRUG TRANSPORTER MFSC"/>
    <property type="match status" value="1"/>
</dbReference>
<evidence type="ECO:0000256" key="2">
    <source>
        <dbReference type="ARBA" id="ARBA00008537"/>
    </source>
</evidence>
<dbReference type="EMBL" id="JALBUF010000001">
    <property type="protein sequence ID" value="MCI0182408.1"/>
    <property type="molecule type" value="Genomic_DNA"/>
</dbReference>
<dbReference type="AlphaFoldDB" id="A0A9X2AAZ6"/>
<comment type="similarity">
    <text evidence="2">Belongs to the major facilitator superfamily. EmrB family.</text>
</comment>
<dbReference type="PROSITE" id="PS50850">
    <property type="entry name" value="MFS"/>
    <property type="match status" value="1"/>
</dbReference>
<dbReference type="InterPro" id="IPR020846">
    <property type="entry name" value="MFS_dom"/>
</dbReference>
<accession>A0A9X2AAZ6</accession>
<protein>
    <submittedName>
        <fullName evidence="10">Riboflavin transporter RibZ</fullName>
    </submittedName>
</protein>
<dbReference type="PANTHER" id="PTHR42718:SF9">
    <property type="entry name" value="MAJOR FACILITATOR SUPERFAMILY MULTIDRUG TRANSPORTER MFSC"/>
    <property type="match status" value="1"/>
</dbReference>
<feature type="transmembrane region" description="Helical" evidence="8">
    <location>
        <begin position="453"/>
        <end position="471"/>
    </location>
</feature>
<feature type="domain" description="Major facilitator superfamily (MFS) profile" evidence="9">
    <location>
        <begin position="18"/>
        <end position="477"/>
    </location>
</feature>
<feature type="transmembrane region" description="Helical" evidence="8">
    <location>
        <begin position="399"/>
        <end position="420"/>
    </location>
</feature>
<evidence type="ECO:0000256" key="6">
    <source>
        <dbReference type="ARBA" id="ARBA00022989"/>
    </source>
</evidence>
<dbReference type="Gene3D" id="1.20.1250.20">
    <property type="entry name" value="MFS general substrate transporter like domains"/>
    <property type="match status" value="1"/>
</dbReference>
<dbReference type="InterPro" id="IPR011701">
    <property type="entry name" value="MFS"/>
</dbReference>
<dbReference type="InterPro" id="IPR004638">
    <property type="entry name" value="EmrB-like"/>
</dbReference>
<feature type="transmembrane region" description="Helical" evidence="8">
    <location>
        <begin position="21"/>
        <end position="42"/>
    </location>
</feature>
<dbReference type="NCBIfam" id="TIGR00711">
    <property type="entry name" value="efflux_EmrB"/>
    <property type="match status" value="1"/>
</dbReference>
<evidence type="ECO:0000256" key="8">
    <source>
        <dbReference type="SAM" id="Phobius"/>
    </source>
</evidence>
<comment type="subcellular location">
    <subcellularLocation>
        <location evidence="1">Cell membrane</location>
        <topology evidence="1">Multi-pass membrane protein</topology>
    </subcellularLocation>
</comment>
<feature type="transmembrane region" description="Helical" evidence="8">
    <location>
        <begin position="272"/>
        <end position="294"/>
    </location>
</feature>
<feature type="transmembrane region" description="Helical" evidence="8">
    <location>
        <begin position="204"/>
        <end position="226"/>
    </location>
</feature>
<dbReference type="GO" id="GO:0005886">
    <property type="term" value="C:plasma membrane"/>
    <property type="evidence" value="ECO:0007669"/>
    <property type="project" value="UniProtKB-SubCell"/>
</dbReference>
<feature type="transmembrane region" description="Helical" evidence="8">
    <location>
        <begin position="357"/>
        <end position="378"/>
    </location>
</feature>
<evidence type="ECO:0000313" key="10">
    <source>
        <dbReference type="EMBL" id="MCI0182408.1"/>
    </source>
</evidence>
<feature type="transmembrane region" description="Helical" evidence="8">
    <location>
        <begin position="170"/>
        <end position="192"/>
    </location>
</feature>
<evidence type="ECO:0000256" key="7">
    <source>
        <dbReference type="ARBA" id="ARBA00023136"/>
    </source>
</evidence>
<organism evidence="10 11">
    <name type="scientific">Sulfoacidibacillus ferrooxidans</name>
    <dbReference type="NCBI Taxonomy" id="2005001"/>
    <lineage>
        <taxon>Bacteria</taxon>
        <taxon>Bacillati</taxon>
        <taxon>Bacillota</taxon>
        <taxon>Bacilli</taxon>
        <taxon>Bacillales</taxon>
        <taxon>Alicyclobacillaceae</taxon>
        <taxon>Sulfoacidibacillus</taxon>
    </lineage>
</organism>
<sequence length="479" mass="51387">MMSDSTVPIRMSHYQKLALTVILTGVLITAVDTTIVVLALPTMMGSLHAQLSDAVWVILSYLLVITLLSTQVGRIGDMFGRVRIYEFGFLIFIIGSFLCGIASNEQWLIFFRIVQGIGGAFVSANSGAVIADTFPSELRGRAYGFNSIGWNMGAILGILLGGLITTYFSWRWIFLINVPIGIFAFILALKVLKDRTERASRSFDLIGMVTLGVGLLGGLLAMTRWSSGQLDVITYLLAFIGIVALVGFVFAERMQQSPALDIRLFKTKVLTFSLLASFFQSLGNFAVLFLLIMYLQGVRGLSPLHASLLLVPGYIIGGIAGPLAGRWSDRIGVVVPATMGLLLQAIAIFIYAQLNTITPFGIVMLGSIINGIGAGFFFPSNNAAVMKAAPAKVYGIVSGMLRTFANIGMVLSFAMAILIASARIPRGLVYAVFVGTTTLHPQLMNTFDNGIHAAFYACIVMMALAAIGSAMRAGKANSA</sequence>
<feature type="transmembrane region" description="Helical" evidence="8">
    <location>
        <begin position="232"/>
        <end position="251"/>
    </location>
</feature>
<feature type="transmembrane region" description="Helical" evidence="8">
    <location>
        <begin position="84"/>
        <end position="103"/>
    </location>
</feature>
<dbReference type="InterPro" id="IPR036259">
    <property type="entry name" value="MFS_trans_sf"/>
</dbReference>
<gene>
    <name evidence="10" type="primary">ribZ_3</name>
    <name evidence="10" type="ORF">MM817_00667</name>
</gene>
<evidence type="ECO:0000256" key="4">
    <source>
        <dbReference type="ARBA" id="ARBA00022475"/>
    </source>
</evidence>
<keyword evidence="3" id="KW-0813">Transport</keyword>
<evidence type="ECO:0000256" key="1">
    <source>
        <dbReference type="ARBA" id="ARBA00004651"/>
    </source>
</evidence>
<feature type="transmembrane region" description="Helical" evidence="8">
    <location>
        <begin position="331"/>
        <end position="351"/>
    </location>
</feature>
<feature type="transmembrane region" description="Helical" evidence="8">
    <location>
        <begin position="54"/>
        <end position="72"/>
    </location>
</feature>
<dbReference type="SUPFAM" id="SSF103473">
    <property type="entry name" value="MFS general substrate transporter"/>
    <property type="match status" value="1"/>
</dbReference>
<evidence type="ECO:0000256" key="5">
    <source>
        <dbReference type="ARBA" id="ARBA00022692"/>
    </source>
</evidence>
<dbReference type="Pfam" id="PF07690">
    <property type="entry name" value="MFS_1"/>
    <property type="match status" value="1"/>
</dbReference>
<dbReference type="GO" id="GO:0022857">
    <property type="term" value="F:transmembrane transporter activity"/>
    <property type="evidence" value="ECO:0007669"/>
    <property type="project" value="InterPro"/>
</dbReference>
<feature type="transmembrane region" description="Helical" evidence="8">
    <location>
        <begin position="143"/>
        <end position="164"/>
    </location>
</feature>
<evidence type="ECO:0000256" key="3">
    <source>
        <dbReference type="ARBA" id="ARBA00022448"/>
    </source>
</evidence>
<dbReference type="Proteomes" id="UP001139263">
    <property type="component" value="Unassembled WGS sequence"/>
</dbReference>
<evidence type="ECO:0000313" key="11">
    <source>
        <dbReference type="Proteomes" id="UP001139263"/>
    </source>
</evidence>